<organism evidence="2">
    <name type="scientific">Anguilla anguilla</name>
    <name type="common">European freshwater eel</name>
    <name type="synonym">Muraena anguilla</name>
    <dbReference type="NCBI Taxonomy" id="7936"/>
    <lineage>
        <taxon>Eukaryota</taxon>
        <taxon>Metazoa</taxon>
        <taxon>Chordata</taxon>
        <taxon>Craniata</taxon>
        <taxon>Vertebrata</taxon>
        <taxon>Euteleostomi</taxon>
        <taxon>Actinopterygii</taxon>
        <taxon>Neopterygii</taxon>
        <taxon>Teleostei</taxon>
        <taxon>Anguilliformes</taxon>
        <taxon>Anguillidae</taxon>
        <taxon>Anguilla</taxon>
    </lineage>
</organism>
<sequence>MSIEGVVYLQSDYKFINVLFIFLKYNIYISITSFGFSFQLRSITTSVHEVCFSVVGRSLCQSNCLPLYVSVNPSACESESSVCLNFD</sequence>
<name>A0A0E9VHG1_ANGAN</name>
<protein>
    <submittedName>
        <fullName evidence="2">Uncharacterized protein</fullName>
    </submittedName>
</protein>
<keyword evidence="1" id="KW-1133">Transmembrane helix</keyword>
<dbReference type="EMBL" id="GBXM01031008">
    <property type="protein sequence ID" value="JAH77569.1"/>
    <property type="molecule type" value="Transcribed_RNA"/>
</dbReference>
<feature type="transmembrane region" description="Helical" evidence="1">
    <location>
        <begin position="15"/>
        <end position="36"/>
    </location>
</feature>
<keyword evidence="1" id="KW-0472">Membrane</keyword>
<proteinExistence type="predicted"/>
<accession>A0A0E9VHG1</accession>
<evidence type="ECO:0000313" key="2">
    <source>
        <dbReference type="EMBL" id="JAH77569.1"/>
    </source>
</evidence>
<dbReference type="AlphaFoldDB" id="A0A0E9VHG1"/>
<reference evidence="2" key="1">
    <citation type="submission" date="2014-11" db="EMBL/GenBank/DDBJ databases">
        <authorList>
            <person name="Amaro Gonzalez C."/>
        </authorList>
    </citation>
    <scope>NUCLEOTIDE SEQUENCE</scope>
</reference>
<reference evidence="2" key="2">
    <citation type="journal article" date="2015" name="Fish Shellfish Immunol.">
        <title>Early steps in the European eel (Anguilla anguilla)-Vibrio vulnificus interaction in the gills: Role of the RtxA13 toxin.</title>
        <authorList>
            <person name="Callol A."/>
            <person name="Pajuelo D."/>
            <person name="Ebbesson L."/>
            <person name="Teles M."/>
            <person name="MacKenzie S."/>
            <person name="Amaro C."/>
        </authorList>
    </citation>
    <scope>NUCLEOTIDE SEQUENCE</scope>
</reference>
<keyword evidence="1" id="KW-0812">Transmembrane</keyword>
<evidence type="ECO:0000256" key="1">
    <source>
        <dbReference type="SAM" id="Phobius"/>
    </source>
</evidence>